<protein>
    <submittedName>
        <fullName evidence="9 10">Axoneme-associated protein mst101(2)-like</fullName>
    </submittedName>
</protein>
<evidence type="ECO:0000313" key="8">
    <source>
        <dbReference type="Proteomes" id="UP000694941"/>
    </source>
</evidence>
<evidence type="ECO:0000313" key="11">
    <source>
        <dbReference type="RefSeq" id="XP_013775652.1"/>
    </source>
</evidence>
<keyword evidence="5" id="KW-0539">Nucleus</keyword>
<dbReference type="PROSITE" id="PS50171">
    <property type="entry name" value="ZF_MATRIN"/>
    <property type="match status" value="1"/>
</dbReference>
<evidence type="ECO:0000256" key="6">
    <source>
        <dbReference type="SAM" id="MobiDB-lite"/>
    </source>
</evidence>
<dbReference type="RefSeq" id="XP_013775652.1">
    <property type="nucleotide sequence ID" value="XM_013920198.2"/>
</dbReference>
<feature type="compositionally biased region" description="Basic and acidic residues" evidence="6">
    <location>
        <begin position="551"/>
        <end position="560"/>
    </location>
</feature>
<dbReference type="InterPro" id="IPR026811">
    <property type="entry name" value="CIZ1"/>
</dbReference>
<feature type="region of interest" description="Disordered" evidence="6">
    <location>
        <begin position="425"/>
        <end position="671"/>
    </location>
</feature>
<feature type="domain" description="Matrin-type" evidence="7">
    <location>
        <begin position="405"/>
        <end position="436"/>
    </location>
</feature>
<feature type="compositionally biased region" description="Polar residues" evidence="6">
    <location>
        <begin position="584"/>
        <end position="596"/>
    </location>
</feature>
<evidence type="ECO:0000313" key="10">
    <source>
        <dbReference type="RefSeq" id="XP_013775651.1"/>
    </source>
</evidence>
<comment type="subcellular location">
    <subcellularLocation>
        <location evidence="1">Nucleus</location>
    </subcellularLocation>
</comment>
<feature type="compositionally biased region" description="Basic and acidic residues" evidence="6">
    <location>
        <begin position="567"/>
        <end position="583"/>
    </location>
</feature>
<feature type="compositionally biased region" description="Polar residues" evidence="6">
    <location>
        <begin position="644"/>
        <end position="653"/>
    </location>
</feature>
<feature type="compositionally biased region" description="Basic residues" evidence="6">
    <location>
        <begin position="655"/>
        <end position="671"/>
    </location>
</feature>
<dbReference type="SMART" id="SM00355">
    <property type="entry name" value="ZnF_C2H2"/>
    <property type="match status" value="4"/>
</dbReference>
<proteinExistence type="predicted"/>
<evidence type="ECO:0000256" key="5">
    <source>
        <dbReference type="ARBA" id="ARBA00023242"/>
    </source>
</evidence>
<feature type="region of interest" description="Disordered" evidence="6">
    <location>
        <begin position="86"/>
        <end position="166"/>
    </location>
</feature>
<dbReference type="InterPro" id="IPR036236">
    <property type="entry name" value="Znf_C2H2_sf"/>
</dbReference>
<dbReference type="RefSeq" id="XP_013775650.1">
    <property type="nucleotide sequence ID" value="XM_013920196.2"/>
</dbReference>
<keyword evidence="2" id="KW-0479">Metal-binding</keyword>
<dbReference type="Proteomes" id="UP000694941">
    <property type="component" value="Unplaced"/>
</dbReference>
<keyword evidence="8" id="KW-1185">Reference proteome</keyword>
<dbReference type="InterPro" id="IPR000690">
    <property type="entry name" value="Matrin/U1-C_Znf_C2H2"/>
</dbReference>
<evidence type="ECO:0000259" key="7">
    <source>
        <dbReference type="PROSITE" id="PS50171"/>
    </source>
</evidence>
<dbReference type="PANTHER" id="PTHR15491">
    <property type="match status" value="1"/>
</dbReference>
<dbReference type="Pfam" id="PF23330">
    <property type="entry name" value="zf-C2H2_14"/>
    <property type="match status" value="1"/>
</dbReference>
<evidence type="ECO:0000256" key="3">
    <source>
        <dbReference type="ARBA" id="ARBA00022771"/>
    </source>
</evidence>
<dbReference type="SMART" id="SM00451">
    <property type="entry name" value="ZnF_U1"/>
    <property type="match status" value="4"/>
</dbReference>
<evidence type="ECO:0000256" key="1">
    <source>
        <dbReference type="ARBA" id="ARBA00004123"/>
    </source>
</evidence>
<feature type="compositionally biased region" description="Basic and acidic residues" evidence="6">
    <location>
        <begin position="136"/>
        <end position="154"/>
    </location>
</feature>
<dbReference type="SUPFAM" id="SSF57667">
    <property type="entry name" value="beta-beta-alpha zinc fingers"/>
    <property type="match status" value="2"/>
</dbReference>
<accession>A0ABM1B685</accession>
<feature type="compositionally biased region" description="Acidic residues" evidence="6">
    <location>
        <begin position="524"/>
        <end position="550"/>
    </location>
</feature>
<reference evidence="9 10" key="1">
    <citation type="submission" date="2025-05" db="UniProtKB">
        <authorList>
            <consortium name="RefSeq"/>
        </authorList>
    </citation>
    <scope>IDENTIFICATION</scope>
    <source>
        <tissue evidence="9 10">Muscle</tissue>
    </source>
</reference>
<name>A0ABM1B685_LIMPO</name>
<dbReference type="InterPro" id="IPR003604">
    <property type="entry name" value="Matrin/U1-like-C_Znf_C2H2"/>
</dbReference>
<feature type="compositionally biased region" description="Acidic residues" evidence="6">
    <location>
        <begin position="626"/>
        <end position="639"/>
    </location>
</feature>
<evidence type="ECO:0000256" key="4">
    <source>
        <dbReference type="ARBA" id="ARBA00022833"/>
    </source>
</evidence>
<dbReference type="PANTHER" id="PTHR15491:SF9">
    <property type="entry name" value="CIP1-INTERACTING ZINC FINGER PROTEIN"/>
    <property type="match status" value="1"/>
</dbReference>
<feature type="compositionally biased region" description="Basic and acidic residues" evidence="6">
    <location>
        <begin position="332"/>
        <end position="377"/>
    </location>
</feature>
<dbReference type="RefSeq" id="XP_013775651.1">
    <property type="nucleotide sequence ID" value="XM_013920197.2"/>
</dbReference>
<organism evidence="8 9">
    <name type="scientific">Limulus polyphemus</name>
    <name type="common">Atlantic horseshoe crab</name>
    <dbReference type="NCBI Taxonomy" id="6850"/>
    <lineage>
        <taxon>Eukaryota</taxon>
        <taxon>Metazoa</taxon>
        <taxon>Ecdysozoa</taxon>
        <taxon>Arthropoda</taxon>
        <taxon>Chelicerata</taxon>
        <taxon>Merostomata</taxon>
        <taxon>Xiphosura</taxon>
        <taxon>Limulidae</taxon>
        <taxon>Limulus</taxon>
    </lineage>
</organism>
<evidence type="ECO:0000256" key="2">
    <source>
        <dbReference type="ARBA" id="ARBA00022723"/>
    </source>
</evidence>
<feature type="region of interest" description="Disordered" evidence="6">
    <location>
        <begin position="332"/>
        <end position="392"/>
    </location>
</feature>
<feature type="compositionally biased region" description="Basic and acidic residues" evidence="6">
    <location>
        <begin position="432"/>
        <end position="523"/>
    </location>
</feature>
<evidence type="ECO:0000313" key="9">
    <source>
        <dbReference type="RefSeq" id="XP_013775650.1"/>
    </source>
</evidence>
<dbReference type="InterPro" id="IPR056345">
    <property type="entry name" value="Znf-C2H2_CIZ1"/>
</dbReference>
<keyword evidence="4" id="KW-0862">Zinc</keyword>
<sequence>MAYRGYGGPWEQGGSFFGMNPMGEYDRYRHLGGPGSSMRFNEMDRSRYGMQRMMNNGFGGRMGPSMGFMAPGPADFRMSERDRMDGFRDQMPRKRFAPSSPGGGPRMKRQNFSGNDRRKNRKRNKGDDTDASPQSKEQESGKNTENTEKTERKNSKGQRMQRGRGSQSNARYCSFCEFVCHTVETLRSHMKSQNHKMNVERMFMMDPVRAKALAGRTEAIEHQQMFEMRDRVRYQGTQGGRKSGFYCTVCECEFGGSFLTHRRTKEHKKARDKKFPRCGLCFKTFNDPVDYKKHEKTEEHKKRLVQYAIKKELFGSDDDVFISIDASRFFEDEKEKENEKQQEIEKDKSKENADGKEEEKEASEAKDDNAEAEKSEENPENEEEKTEEKEVEPVGQTYVVEIHGYFCKVCHKFYKDENVAKVSHCRSKMHHERHEKLLTAIEKKEARKKAAEEAKRREAEEAKRREAEEAKRKEAEEAKRKEAEEAERREAEEAERKEAEEAKRREAEEAAAREEEEKKKVEEEKAEEANQEEQVVEDTDIKEDEEQEIQDDQKEKEKISVVENPEEMEKTDENVIAKSDTHSLKQPTNVSDTSPMETDKKDNISPELPEANEESTELAVTKTAENEEEEEEEEEEGNEEVNTSKEVTPSATTRSRSRGRGRGRGRGKKRS</sequence>
<gene>
    <name evidence="9 10 11" type="primary">LOC106460492</name>
</gene>
<dbReference type="InterPro" id="IPR013087">
    <property type="entry name" value="Znf_C2H2_type"/>
</dbReference>
<dbReference type="PROSITE" id="PS00028">
    <property type="entry name" value="ZINC_FINGER_C2H2_1"/>
    <property type="match status" value="1"/>
</dbReference>
<dbReference type="GeneID" id="106460492"/>
<keyword evidence="3" id="KW-0863">Zinc-finger</keyword>